<dbReference type="GO" id="GO:1990281">
    <property type="term" value="C:efflux pump complex"/>
    <property type="evidence" value="ECO:0007669"/>
    <property type="project" value="TreeGrafter"/>
</dbReference>
<dbReference type="Gene3D" id="2.40.30.170">
    <property type="match status" value="1"/>
</dbReference>
<gene>
    <name evidence="7" type="ORF">HKN21_02120</name>
</gene>
<name>A0A7Y2E5D7_UNCEI</name>
<dbReference type="InterPro" id="IPR058792">
    <property type="entry name" value="Beta-barrel_RND_2"/>
</dbReference>
<dbReference type="EMBL" id="JABDJR010000071">
    <property type="protein sequence ID" value="NNF05534.1"/>
    <property type="molecule type" value="Genomic_DNA"/>
</dbReference>
<sequence>MLFCLSLGLTLTGCSKGDEAPANANGGANDTAKVATNTGNQAKGKAKVGGGGRPGGKNRGGGNWGGGGGESTAVPVAVENAIRGDISSYYSATATLEAEKEAQILARAAGVLNKIHCEEGDTVKRNQSMLVIEDKEYRLRLAQAEATVNNARSRHDRLKGMFENNLVSAEEYDAAKNDLESAEAEVSLAELNLSYTKVLAPFTGLVVQRLVDVGQSVSVGTPLFLLSDFNPLLARVHVPSKEFRKLKRDQRVELTLDSDDRRLSGKITLVSPVIDPQSGTIKVTVEVQDYPAGTRPGDFAEVRIVTELRENTLLVPKGSVFSDKGETVLYVAKDDQAERRVVTPGFENEAHTEIVEGIVDGEAVIVRGQRSLKDGNPIKVMEDKLLGSSKANTAAAGS</sequence>
<evidence type="ECO:0000313" key="7">
    <source>
        <dbReference type="EMBL" id="NNF05534.1"/>
    </source>
</evidence>
<protein>
    <submittedName>
        <fullName evidence="7">Efflux RND transporter periplasmic adaptor subunit</fullName>
    </submittedName>
</protein>
<feature type="domain" description="CusB-like beta-barrel" evidence="4">
    <location>
        <begin position="236"/>
        <end position="306"/>
    </location>
</feature>
<feature type="domain" description="YknX-like C-terminal permuted SH3-like" evidence="6">
    <location>
        <begin position="314"/>
        <end position="380"/>
    </location>
</feature>
<dbReference type="SUPFAM" id="SSF111369">
    <property type="entry name" value="HlyD-like secretion proteins"/>
    <property type="match status" value="1"/>
</dbReference>
<dbReference type="InterPro" id="IPR058647">
    <property type="entry name" value="BSH_CzcB-like"/>
</dbReference>
<organism evidence="7 8">
    <name type="scientific">Eiseniibacteriota bacterium</name>
    <dbReference type="NCBI Taxonomy" id="2212470"/>
    <lineage>
        <taxon>Bacteria</taxon>
        <taxon>Candidatus Eiseniibacteriota</taxon>
    </lineage>
</organism>
<dbReference type="NCBIfam" id="TIGR01730">
    <property type="entry name" value="RND_mfp"/>
    <property type="match status" value="1"/>
</dbReference>
<evidence type="ECO:0000259" key="4">
    <source>
        <dbReference type="Pfam" id="PF25954"/>
    </source>
</evidence>
<feature type="coiled-coil region" evidence="2">
    <location>
        <begin position="134"/>
        <end position="192"/>
    </location>
</feature>
<feature type="region of interest" description="Disordered" evidence="3">
    <location>
        <begin position="18"/>
        <end position="69"/>
    </location>
</feature>
<evidence type="ECO:0000259" key="5">
    <source>
        <dbReference type="Pfam" id="PF25973"/>
    </source>
</evidence>
<dbReference type="Pfam" id="PF25954">
    <property type="entry name" value="Beta-barrel_RND_2"/>
    <property type="match status" value="1"/>
</dbReference>
<dbReference type="PANTHER" id="PTHR30469">
    <property type="entry name" value="MULTIDRUG RESISTANCE PROTEIN MDTA"/>
    <property type="match status" value="1"/>
</dbReference>
<dbReference type="Gene3D" id="1.10.287.470">
    <property type="entry name" value="Helix hairpin bin"/>
    <property type="match status" value="1"/>
</dbReference>
<evidence type="ECO:0000256" key="1">
    <source>
        <dbReference type="ARBA" id="ARBA00009477"/>
    </source>
</evidence>
<dbReference type="Proteomes" id="UP000547674">
    <property type="component" value="Unassembled WGS sequence"/>
</dbReference>
<dbReference type="InterPro" id="IPR058637">
    <property type="entry name" value="YknX-like_C"/>
</dbReference>
<feature type="compositionally biased region" description="Gly residues" evidence="3">
    <location>
        <begin position="47"/>
        <end position="69"/>
    </location>
</feature>
<dbReference type="Pfam" id="PF25989">
    <property type="entry name" value="YknX_C"/>
    <property type="match status" value="1"/>
</dbReference>
<reference evidence="7 8" key="1">
    <citation type="submission" date="2020-03" db="EMBL/GenBank/DDBJ databases">
        <title>Metabolic flexibility allows generalist bacteria to become dominant in a frequently disturbed ecosystem.</title>
        <authorList>
            <person name="Chen Y.-J."/>
            <person name="Leung P.M."/>
            <person name="Bay S.K."/>
            <person name="Hugenholtz P."/>
            <person name="Kessler A.J."/>
            <person name="Shelley G."/>
            <person name="Waite D.W."/>
            <person name="Cook P.L."/>
            <person name="Greening C."/>
        </authorList>
    </citation>
    <scope>NUCLEOTIDE SEQUENCE [LARGE SCALE GENOMIC DNA]</scope>
    <source>
        <strain evidence="7">SS_bin_28</strain>
    </source>
</reference>
<evidence type="ECO:0000313" key="8">
    <source>
        <dbReference type="Proteomes" id="UP000547674"/>
    </source>
</evidence>
<evidence type="ECO:0000256" key="3">
    <source>
        <dbReference type="SAM" id="MobiDB-lite"/>
    </source>
</evidence>
<keyword evidence="2" id="KW-0175">Coiled coil</keyword>
<dbReference type="AlphaFoldDB" id="A0A7Y2E5D7"/>
<evidence type="ECO:0000256" key="2">
    <source>
        <dbReference type="SAM" id="Coils"/>
    </source>
</evidence>
<dbReference type="Gene3D" id="2.40.420.20">
    <property type="match status" value="1"/>
</dbReference>
<comment type="caution">
    <text evidence="7">The sequence shown here is derived from an EMBL/GenBank/DDBJ whole genome shotgun (WGS) entry which is preliminary data.</text>
</comment>
<dbReference type="PANTHER" id="PTHR30469:SF38">
    <property type="entry name" value="HLYD FAMILY SECRETION PROTEIN"/>
    <property type="match status" value="1"/>
</dbReference>
<proteinExistence type="inferred from homology"/>
<feature type="domain" description="CzcB-like barrel-sandwich hybrid" evidence="5">
    <location>
        <begin position="101"/>
        <end position="228"/>
    </location>
</feature>
<dbReference type="InterPro" id="IPR006143">
    <property type="entry name" value="RND_pump_MFP"/>
</dbReference>
<accession>A0A7Y2E5D7</accession>
<dbReference type="GO" id="GO:0015562">
    <property type="term" value="F:efflux transmembrane transporter activity"/>
    <property type="evidence" value="ECO:0007669"/>
    <property type="project" value="TreeGrafter"/>
</dbReference>
<evidence type="ECO:0000259" key="6">
    <source>
        <dbReference type="Pfam" id="PF25989"/>
    </source>
</evidence>
<comment type="similarity">
    <text evidence="1">Belongs to the membrane fusion protein (MFP) (TC 8.A.1) family.</text>
</comment>
<dbReference type="Gene3D" id="2.40.50.100">
    <property type="match status" value="1"/>
</dbReference>
<dbReference type="Pfam" id="PF25973">
    <property type="entry name" value="BSH_CzcB"/>
    <property type="match status" value="1"/>
</dbReference>